<dbReference type="RefSeq" id="WP_087999067.1">
    <property type="nucleotide sequence ID" value="NZ_BMHB01000001.1"/>
</dbReference>
<dbReference type="Proteomes" id="UP000626244">
    <property type="component" value="Unassembled WGS sequence"/>
</dbReference>
<name>A0A8J3EUB3_9BACI</name>
<organism evidence="1 2">
    <name type="scientific">Gottfriedia solisilvae</name>
    <dbReference type="NCBI Taxonomy" id="1516104"/>
    <lineage>
        <taxon>Bacteria</taxon>
        <taxon>Bacillati</taxon>
        <taxon>Bacillota</taxon>
        <taxon>Bacilli</taxon>
        <taxon>Bacillales</taxon>
        <taxon>Bacillaceae</taxon>
        <taxon>Gottfriedia</taxon>
    </lineage>
</organism>
<keyword evidence="2" id="KW-1185">Reference proteome</keyword>
<sequence length="145" mass="16648">MKYEYKIVDIFNDTLNNTCYFVPYSDTDYGIVQMDVILELKSPYSEQELEEYAIKALNLCHTAEPSQDSKTPLQKLLKIKSYKKSTENMKCISFIWRKKSGYFIGVMEREKGGGYSLLEEIPLGKKLTTEVLSKGIETGFEKATV</sequence>
<accession>A0A8J3EUB3</accession>
<reference evidence="2" key="1">
    <citation type="journal article" date="2019" name="Int. J. Syst. Evol. Microbiol.">
        <title>The Global Catalogue of Microorganisms (GCM) 10K type strain sequencing project: providing services to taxonomists for standard genome sequencing and annotation.</title>
        <authorList>
            <consortium name="The Broad Institute Genomics Platform"/>
            <consortium name="The Broad Institute Genome Sequencing Center for Infectious Disease"/>
            <person name="Wu L."/>
            <person name="Ma J."/>
        </authorList>
    </citation>
    <scope>NUCLEOTIDE SEQUENCE [LARGE SCALE GENOMIC DNA]</scope>
    <source>
        <strain evidence="2">CGMCC 1.14993</strain>
    </source>
</reference>
<evidence type="ECO:0000313" key="1">
    <source>
        <dbReference type="EMBL" id="GGI11508.1"/>
    </source>
</evidence>
<dbReference type="AlphaFoldDB" id="A0A8J3EUB3"/>
<evidence type="ECO:0000313" key="2">
    <source>
        <dbReference type="Proteomes" id="UP000626244"/>
    </source>
</evidence>
<dbReference type="EMBL" id="BMHB01000001">
    <property type="protein sequence ID" value="GGI11508.1"/>
    <property type="molecule type" value="Genomic_DNA"/>
</dbReference>
<comment type="caution">
    <text evidence="1">The sequence shown here is derived from an EMBL/GenBank/DDBJ whole genome shotgun (WGS) entry which is preliminary data.</text>
</comment>
<gene>
    <name evidence="1" type="ORF">GCM10007380_08190</name>
</gene>
<proteinExistence type="predicted"/>
<protein>
    <submittedName>
        <fullName evidence="1">Uncharacterized protein</fullName>
    </submittedName>
</protein>
<dbReference type="OrthoDB" id="2886733at2"/>